<dbReference type="RefSeq" id="WP_345373438.1">
    <property type="nucleotide sequence ID" value="NZ_BAABLM010000001.1"/>
</dbReference>
<protein>
    <recommendedName>
        <fullName evidence="2">HTH marR-type domain-containing protein</fullName>
    </recommendedName>
</protein>
<evidence type="ECO:0000313" key="4">
    <source>
        <dbReference type="Proteomes" id="UP001501295"/>
    </source>
</evidence>
<dbReference type="SMART" id="SM00347">
    <property type="entry name" value="HTH_MARR"/>
    <property type="match status" value="1"/>
</dbReference>
<name>A0ABP8VP69_9MICO</name>
<evidence type="ECO:0000256" key="1">
    <source>
        <dbReference type="SAM" id="MobiDB-lite"/>
    </source>
</evidence>
<dbReference type="Proteomes" id="UP001501295">
    <property type="component" value="Unassembled WGS sequence"/>
</dbReference>
<dbReference type="SUPFAM" id="SSF46785">
    <property type="entry name" value="Winged helix' DNA-binding domain"/>
    <property type="match status" value="1"/>
</dbReference>
<comment type="caution">
    <text evidence="3">The sequence shown here is derived from an EMBL/GenBank/DDBJ whole genome shotgun (WGS) entry which is preliminary data.</text>
</comment>
<dbReference type="InterPro" id="IPR000835">
    <property type="entry name" value="HTH_MarR-typ"/>
</dbReference>
<organism evidence="3 4">
    <name type="scientific">Frondihabitans cladoniiphilus</name>
    <dbReference type="NCBI Taxonomy" id="715785"/>
    <lineage>
        <taxon>Bacteria</taxon>
        <taxon>Bacillati</taxon>
        <taxon>Actinomycetota</taxon>
        <taxon>Actinomycetes</taxon>
        <taxon>Micrococcales</taxon>
        <taxon>Microbacteriaceae</taxon>
        <taxon>Frondihabitans</taxon>
    </lineage>
</organism>
<dbReference type="InterPro" id="IPR039422">
    <property type="entry name" value="MarR/SlyA-like"/>
</dbReference>
<evidence type="ECO:0000313" key="3">
    <source>
        <dbReference type="EMBL" id="GAA4667953.1"/>
    </source>
</evidence>
<dbReference type="PANTHER" id="PTHR33164">
    <property type="entry name" value="TRANSCRIPTIONAL REGULATOR, MARR FAMILY"/>
    <property type="match status" value="1"/>
</dbReference>
<feature type="region of interest" description="Disordered" evidence="1">
    <location>
        <begin position="160"/>
        <end position="181"/>
    </location>
</feature>
<feature type="domain" description="HTH marR-type" evidence="2">
    <location>
        <begin position="21"/>
        <end position="153"/>
    </location>
</feature>
<dbReference type="PRINTS" id="PR00598">
    <property type="entry name" value="HTHMARR"/>
</dbReference>
<proteinExistence type="predicted"/>
<gene>
    <name evidence="3" type="ORF">GCM10025780_07970</name>
</gene>
<sequence>MIEKTRIVDTGGIDWGSGGIETQLGWSLHAMYQGFSRAATEAVASLPGGARGYQVLIAATTEEISSQLALAHRLGIDKNAMTIVVDALEQAGLVERRPDPQDRRVRQVLATAEGRNVIHKARAALGTVEDALMRDLSSDEQILLRRLLARVALGVPDLASCLAPTDTPSPTNTPAPREKTP</sequence>
<dbReference type="EMBL" id="BAABLM010000001">
    <property type="protein sequence ID" value="GAA4667953.1"/>
    <property type="molecule type" value="Genomic_DNA"/>
</dbReference>
<dbReference type="Pfam" id="PF01047">
    <property type="entry name" value="MarR"/>
    <property type="match status" value="1"/>
</dbReference>
<dbReference type="InterPro" id="IPR036388">
    <property type="entry name" value="WH-like_DNA-bd_sf"/>
</dbReference>
<evidence type="ECO:0000259" key="2">
    <source>
        <dbReference type="PROSITE" id="PS50995"/>
    </source>
</evidence>
<accession>A0ABP8VP69</accession>
<reference evidence="4" key="1">
    <citation type="journal article" date="2019" name="Int. J. Syst. Evol. Microbiol.">
        <title>The Global Catalogue of Microorganisms (GCM) 10K type strain sequencing project: providing services to taxonomists for standard genome sequencing and annotation.</title>
        <authorList>
            <consortium name="The Broad Institute Genomics Platform"/>
            <consortium name="The Broad Institute Genome Sequencing Center for Infectious Disease"/>
            <person name="Wu L."/>
            <person name="Ma J."/>
        </authorList>
    </citation>
    <scope>NUCLEOTIDE SEQUENCE [LARGE SCALE GENOMIC DNA]</scope>
    <source>
        <strain evidence="4">JCM 18956</strain>
    </source>
</reference>
<dbReference type="PROSITE" id="PS50995">
    <property type="entry name" value="HTH_MARR_2"/>
    <property type="match status" value="1"/>
</dbReference>
<keyword evidence="4" id="KW-1185">Reference proteome</keyword>
<dbReference type="InterPro" id="IPR036390">
    <property type="entry name" value="WH_DNA-bd_sf"/>
</dbReference>
<dbReference type="Gene3D" id="1.10.10.10">
    <property type="entry name" value="Winged helix-like DNA-binding domain superfamily/Winged helix DNA-binding domain"/>
    <property type="match status" value="1"/>
</dbReference>
<dbReference type="PANTHER" id="PTHR33164:SF43">
    <property type="entry name" value="HTH-TYPE TRANSCRIPTIONAL REPRESSOR YETL"/>
    <property type="match status" value="1"/>
</dbReference>